<dbReference type="PANTHER" id="PTHR11806:SF0">
    <property type="entry name" value="PROTEIN MTO1 HOMOLOG, MITOCHONDRIAL"/>
    <property type="match status" value="1"/>
</dbReference>
<keyword evidence="3" id="KW-0285">Flavoprotein</keyword>
<dbReference type="GO" id="GO:0030488">
    <property type="term" value="P:tRNA methylation"/>
    <property type="evidence" value="ECO:0007669"/>
    <property type="project" value="TreeGrafter"/>
</dbReference>
<comment type="similarity">
    <text evidence="2">Belongs to the MnmG family.</text>
</comment>
<dbReference type="InterPro" id="IPR049312">
    <property type="entry name" value="GIDA_C_N"/>
</dbReference>
<dbReference type="Proteomes" id="UP000054007">
    <property type="component" value="Unassembled WGS sequence"/>
</dbReference>
<dbReference type="InterPro" id="IPR026904">
    <property type="entry name" value="MnmG_C"/>
</dbReference>
<dbReference type="SMART" id="SM01228">
    <property type="entry name" value="GIDA_assoc_3"/>
    <property type="match status" value="1"/>
</dbReference>
<evidence type="ECO:0000256" key="3">
    <source>
        <dbReference type="ARBA" id="ARBA00022630"/>
    </source>
</evidence>
<sequence>MPTISMLSRSCTRGLHLRRLFSTGPGDLSKAYNVCVIGGGHAGCEAATASARTGAKTLLITKSMENIGELSCNPSIGGVGKGTLVKEVDALDGVMGKIADKAGIMFRVLNMNKGPAGWGPRAQIDRVLYKKYMREELQNYKNLDICTAEAFDIVFDHEQTPENTYGTVKGLRLKTGDIIPCSQIVICTGTFLSAEIHIGPKTIPAGRIGEDPTIGLSASLKSAGFKLGRLQTGTPARIDGKTVNFEGMERQDGDQPPWPFSSLNLTVPNANNQVACFRTETNPTTHEYVRKHMVDSVHIQETKRGPRYCPSLEAKIKRFADRDSHVVWLEPEGYDSDIIYPNGVSNSLAEEVQEGMMRTIAGLENVKIVKPAYGVEYDYVDPRELTATLETKRIPGLFLAGQINGTTGYEEAAAQGAVAGINAGLAALGKAPYIMSRSEGFIGVLIDDLILKGAEEPYRMLTSRSEYRSSLRPENADLRLTRKAFEAGAVSAERFSQYETMERSFKQVIDVLKANVNSPHEWSKMGVNCPLDGEFRSAFELLSYKHIDGNVLDRVMPLLQEVDPRVRQKVEIEGWYHPHLVRQTQDLKIFNEDESMLLDPSLDYNTVPGLSNEVRTRLLETRPTSFGAAKRMEGMTPAGLVYLLRHAKTTFSKDVAEGRIRTRPGARLRDQPPSSRARKTAGL</sequence>
<evidence type="ECO:0000256" key="5">
    <source>
        <dbReference type="ARBA" id="ARBA00054993"/>
    </source>
</evidence>
<evidence type="ECO:0000313" key="8">
    <source>
        <dbReference type="EMBL" id="KIY67135.1"/>
    </source>
</evidence>
<gene>
    <name evidence="8" type="ORF">CYLTODRAFT_422833</name>
</gene>
<organism evidence="8 9">
    <name type="scientific">Cylindrobasidium torrendii FP15055 ss-10</name>
    <dbReference type="NCBI Taxonomy" id="1314674"/>
    <lineage>
        <taxon>Eukaryota</taxon>
        <taxon>Fungi</taxon>
        <taxon>Dikarya</taxon>
        <taxon>Basidiomycota</taxon>
        <taxon>Agaricomycotina</taxon>
        <taxon>Agaricomycetes</taxon>
        <taxon>Agaricomycetidae</taxon>
        <taxon>Agaricales</taxon>
        <taxon>Marasmiineae</taxon>
        <taxon>Physalacriaceae</taxon>
        <taxon>Cylindrobasidium</taxon>
    </lineage>
</organism>
<name>A0A0D7BA74_9AGAR</name>
<dbReference type="PANTHER" id="PTHR11806">
    <property type="entry name" value="GLUCOSE INHIBITED DIVISION PROTEIN A"/>
    <property type="match status" value="1"/>
</dbReference>
<evidence type="ECO:0000313" key="9">
    <source>
        <dbReference type="Proteomes" id="UP000054007"/>
    </source>
</evidence>
<dbReference type="Pfam" id="PF13932">
    <property type="entry name" value="SAM_GIDA_C"/>
    <property type="match status" value="1"/>
</dbReference>
<dbReference type="Gene3D" id="3.50.50.60">
    <property type="entry name" value="FAD/NAD(P)-binding domain"/>
    <property type="match status" value="2"/>
</dbReference>
<dbReference type="InterPro" id="IPR004416">
    <property type="entry name" value="MnmG"/>
</dbReference>
<reference evidence="8 9" key="1">
    <citation type="journal article" date="2015" name="Fungal Genet. Biol.">
        <title>Evolution of novel wood decay mechanisms in Agaricales revealed by the genome sequences of Fistulina hepatica and Cylindrobasidium torrendii.</title>
        <authorList>
            <person name="Floudas D."/>
            <person name="Held B.W."/>
            <person name="Riley R."/>
            <person name="Nagy L.G."/>
            <person name="Koehler G."/>
            <person name="Ransdell A.S."/>
            <person name="Younus H."/>
            <person name="Chow J."/>
            <person name="Chiniquy J."/>
            <person name="Lipzen A."/>
            <person name="Tritt A."/>
            <person name="Sun H."/>
            <person name="Haridas S."/>
            <person name="LaButti K."/>
            <person name="Ohm R.A."/>
            <person name="Kues U."/>
            <person name="Blanchette R.A."/>
            <person name="Grigoriev I.V."/>
            <person name="Minto R.E."/>
            <person name="Hibbett D.S."/>
        </authorList>
    </citation>
    <scope>NUCLEOTIDE SEQUENCE [LARGE SCALE GENOMIC DNA]</scope>
    <source>
        <strain evidence="8 9">FP15055 ss-10</strain>
    </source>
</reference>
<evidence type="ECO:0000256" key="4">
    <source>
        <dbReference type="ARBA" id="ARBA00022827"/>
    </source>
</evidence>
<dbReference type="HAMAP" id="MF_00129">
    <property type="entry name" value="MnmG_GidA"/>
    <property type="match status" value="1"/>
</dbReference>
<keyword evidence="9" id="KW-1185">Reference proteome</keyword>
<dbReference type="OrthoDB" id="3329at2759"/>
<dbReference type="NCBIfam" id="TIGR00136">
    <property type="entry name" value="mnmG_gidA"/>
    <property type="match status" value="1"/>
</dbReference>
<dbReference type="GO" id="GO:0002098">
    <property type="term" value="P:tRNA wobble uridine modification"/>
    <property type="evidence" value="ECO:0007669"/>
    <property type="project" value="InterPro"/>
</dbReference>
<accession>A0A0D7BA74</accession>
<protein>
    <submittedName>
        <fullName evidence="8">Glucose-inhibited division protein A subfamily</fullName>
    </submittedName>
</protein>
<dbReference type="InterPro" id="IPR020595">
    <property type="entry name" value="MnmG-rel_CS"/>
</dbReference>
<evidence type="ECO:0000259" key="7">
    <source>
        <dbReference type="SMART" id="SM01228"/>
    </source>
</evidence>
<comment type="cofactor">
    <cofactor evidence="1">
        <name>FAD</name>
        <dbReference type="ChEBI" id="CHEBI:57692"/>
    </cofactor>
</comment>
<dbReference type="FunFam" id="3.50.50.60:FF:000082">
    <property type="entry name" value="protein MTO1 homolog, mitochondrial isoform X1"/>
    <property type="match status" value="1"/>
</dbReference>
<dbReference type="InterPro" id="IPR002218">
    <property type="entry name" value="MnmG-rel"/>
</dbReference>
<dbReference type="EMBL" id="KN880534">
    <property type="protein sequence ID" value="KIY67135.1"/>
    <property type="molecule type" value="Genomic_DNA"/>
</dbReference>
<dbReference type="InterPro" id="IPR040131">
    <property type="entry name" value="MnmG_N"/>
</dbReference>
<dbReference type="GO" id="GO:0050660">
    <property type="term" value="F:flavin adenine dinucleotide binding"/>
    <property type="evidence" value="ECO:0007669"/>
    <property type="project" value="InterPro"/>
</dbReference>
<keyword evidence="4" id="KW-0274">FAD</keyword>
<proteinExistence type="inferred from homology"/>
<dbReference type="STRING" id="1314674.A0A0D7BA74"/>
<dbReference type="Gene3D" id="1.10.150.570">
    <property type="entry name" value="GidA associated domain, C-terminal subdomain"/>
    <property type="match status" value="1"/>
</dbReference>
<evidence type="ECO:0000256" key="2">
    <source>
        <dbReference type="ARBA" id="ARBA00007653"/>
    </source>
</evidence>
<dbReference type="InterPro" id="IPR044920">
    <property type="entry name" value="MnmG_C_subdom_sf"/>
</dbReference>
<dbReference type="SUPFAM" id="SSF51905">
    <property type="entry name" value="FAD/NAD(P)-binding domain"/>
    <property type="match status" value="1"/>
</dbReference>
<dbReference type="FunFam" id="3.50.50.60:FF:000002">
    <property type="entry name" value="tRNA uridine 5-carboxymethylaminomethyl modification enzyme MnmG"/>
    <property type="match status" value="1"/>
</dbReference>
<evidence type="ECO:0000256" key="1">
    <source>
        <dbReference type="ARBA" id="ARBA00001974"/>
    </source>
</evidence>
<dbReference type="GO" id="GO:0005737">
    <property type="term" value="C:cytoplasm"/>
    <property type="evidence" value="ECO:0007669"/>
    <property type="project" value="UniProtKB-ARBA"/>
</dbReference>
<dbReference type="Pfam" id="PF21680">
    <property type="entry name" value="GIDA_C_1st"/>
    <property type="match status" value="1"/>
</dbReference>
<dbReference type="PROSITE" id="PS01280">
    <property type="entry name" value="GIDA_1"/>
    <property type="match status" value="1"/>
</dbReference>
<evidence type="ECO:0000256" key="6">
    <source>
        <dbReference type="SAM" id="MobiDB-lite"/>
    </source>
</evidence>
<feature type="region of interest" description="Disordered" evidence="6">
    <location>
        <begin position="658"/>
        <end position="683"/>
    </location>
</feature>
<dbReference type="InterPro" id="IPR047001">
    <property type="entry name" value="MnmG_C_subdom"/>
</dbReference>
<dbReference type="Pfam" id="PF01134">
    <property type="entry name" value="GIDA"/>
    <property type="match status" value="1"/>
</dbReference>
<dbReference type="AlphaFoldDB" id="A0A0D7BA74"/>
<dbReference type="InterPro" id="IPR036188">
    <property type="entry name" value="FAD/NAD-bd_sf"/>
</dbReference>
<feature type="domain" description="tRNA uridine 5-carboxymethylaminomethyl modification enzyme C-terminal subdomain" evidence="7">
    <location>
        <begin position="574"/>
        <end position="645"/>
    </location>
</feature>
<comment type="function">
    <text evidence="5">Component of the MSS1-MTO1 complex that catalyzes the 5-carboxymethylaminomethyluridine (cmnm(5)U) modification at the 34th wobble position (U34) of mitochondrial tRNAs.</text>
</comment>